<sequence length="392" mass="42020">MNNTTITAATRRNGGSPWAGVRMRMAGALILLCAAMMAFPGVAKAQTARRGCTSSGGFQIDLIPSVNFDLGAIPPPGTEIYRTQTYVINYECVNYDRMGRPVASTPQLQALADYTTLNRSLNNAGFALEIIVNGDEINPWRPNLQAGLPISETHEAGLPYTGESGPRVVTLIARLKVVNDHPPVARYPVPSGTIFKLVAALGAGSSPGPFITNSPTRMQFVPRCIGDVSVDSLVQFGRIIAMKGYMGTLPQQYPFKVTTRIDPSCNIGFLLTPATPDNEQTQFLMLLSAQFILQGPGRIDGDGTSIILRNEDGVENGLRMQILDTENANQPVPILPAPVPPLRDDVGSFGQLAGSNPAAAVHTYTASLTPDAGKELKLGKYSTQVLVKVTYY</sequence>
<keyword evidence="2" id="KW-1185">Reference proteome</keyword>
<dbReference type="Proteomes" id="UP000494203">
    <property type="component" value="Unassembled WGS sequence"/>
</dbReference>
<reference evidence="1 2" key="1">
    <citation type="submission" date="2020-04" db="EMBL/GenBank/DDBJ databases">
        <authorList>
            <person name="De Canck E."/>
        </authorList>
    </citation>
    <scope>NUCLEOTIDE SEQUENCE [LARGE SCALE GENOMIC DNA]</scope>
    <source>
        <strain evidence="1 2">LMG 26788</strain>
    </source>
</reference>
<dbReference type="RefSeq" id="WP_175139785.1">
    <property type="nucleotide sequence ID" value="NZ_CADIKZ010000001.1"/>
</dbReference>
<name>A0A6S7DM83_9BURK</name>
<proteinExistence type="predicted"/>
<accession>A0A6S7DM83</accession>
<evidence type="ECO:0000313" key="2">
    <source>
        <dbReference type="Proteomes" id="UP000494203"/>
    </source>
</evidence>
<evidence type="ECO:0000313" key="1">
    <source>
        <dbReference type="EMBL" id="CAB3820032.1"/>
    </source>
</evidence>
<protein>
    <recommendedName>
        <fullName evidence="3">Fimbrial-type adhesion domain-containing protein</fullName>
    </recommendedName>
</protein>
<dbReference type="AlphaFoldDB" id="A0A6S7DM83"/>
<organism evidence="1 2">
    <name type="scientific">Achromobacter pulmonis</name>
    <dbReference type="NCBI Taxonomy" id="1389932"/>
    <lineage>
        <taxon>Bacteria</taxon>
        <taxon>Pseudomonadati</taxon>
        <taxon>Pseudomonadota</taxon>
        <taxon>Betaproteobacteria</taxon>
        <taxon>Burkholderiales</taxon>
        <taxon>Alcaligenaceae</taxon>
        <taxon>Achromobacter</taxon>
    </lineage>
</organism>
<gene>
    <name evidence="1" type="ORF">LMG26788_00218</name>
</gene>
<dbReference type="EMBL" id="CADIKZ010000001">
    <property type="protein sequence ID" value="CAB3820032.1"/>
    <property type="molecule type" value="Genomic_DNA"/>
</dbReference>
<evidence type="ECO:0008006" key="3">
    <source>
        <dbReference type="Google" id="ProtNLM"/>
    </source>
</evidence>